<reference evidence="1 2" key="1">
    <citation type="submission" date="2018-01" db="EMBL/GenBank/DDBJ databases">
        <title>Whole genome sequencing of Histamine producing bacteria.</title>
        <authorList>
            <person name="Butler K."/>
        </authorList>
    </citation>
    <scope>NUCLEOTIDE SEQUENCE [LARGE SCALE GENOMIC DNA]</scope>
    <source>
        <strain evidence="1 2">JCM 12947</strain>
    </source>
</reference>
<proteinExistence type="predicted"/>
<dbReference type="OrthoDB" id="6267223at2"/>
<comment type="caution">
    <text evidence="1">The sequence shown here is derived from an EMBL/GenBank/DDBJ whole genome shotgun (WGS) entry which is preliminary data.</text>
</comment>
<evidence type="ECO:0008006" key="3">
    <source>
        <dbReference type="Google" id="ProtNLM"/>
    </source>
</evidence>
<keyword evidence="2" id="KW-1185">Reference proteome</keyword>
<evidence type="ECO:0000313" key="1">
    <source>
        <dbReference type="EMBL" id="PSU45805.1"/>
    </source>
</evidence>
<sequence length="106" mass="11949">MPKGKKRTPEQWLALFEEHQSSGLSAAEFCRRNDIHPKTFSAHKAPWNKENKASTFVKVEAQTPRQRPSTESALSPIQLSIGQLQLTLPANTEPHWLGLLLKGYQS</sequence>
<dbReference type="EMBL" id="PYMJ01000027">
    <property type="protein sequence ID" value="PSU45805.1"/>
    <property type="molecule type" value="Genomic_DNA"/>
</dbReference>
<dbReference type="AlphaFoldDB" id="A0A2T3JAH2"/>
<dbReference type="NCBIfam" id="NF047593">
    <property type="entry name" value="IS66_ISAeme5_TnpA"/>
    <property type="match status" value="1"/>
</dbReference>
<name>A0A2T3JAH2_9GAMM</name>
<accession>A0A2T3JAH2</accession>
<protein>
    <recommendedName>
        <fullName evidence="3">IS66 family insertion sequence element accessory protein TnpB</fullName>
    </recommendedName>
</protein>
<dbReference type="Proteomes" id="UP000240987">
    <property type="component" value="Unassembled WGS sequence"/>
</dbReference>
<gene>
    <name evidence="1" type="ORF">C9J12_21035</name>
</gene>
<evidence type="ECO:0000313" key="2">
    <source>
        <dbReference type="Proteomes" id="UP000240987"/>
    </source>
</evidence>
<organism evidence="1 2">
    <name type="scientific">Photobacterium frigidiphilum</name>
    <dbReference type="NCBI Taxonomy" id="264736"/>
    <lineage>
        <taxon>Bacteria</taxon>
        <taxon>Pseudomonadati</taxon>
        <taxon>Pseudomonadota</taxon>
        <taxon>Gammaproteobacteria</taxon>
        <taxon>Vibrionales</taxon>
        <taxon>Vibrionaceae</taxon>
        <taxon>Photobacterium</taxon>
    </lineage>
</organism>